<dbReference type="Proteomes" id="UP000507470">
    <property type="component" value="Unassembled WGS sequence"/>
</dbReference>
<organism evidence="1 2">
    <name type="scientific">Mytilus coruscus</name>
    <name type="common">Sea mussel</name>
    <dbReference type="NCBI Taxonomy" id="42192"/>
    <lineage>
        <taxon>Eukaryota</taxon>
        <taxon>Metazoa</taxon>
        <taxon>Spiralia</taxon>
        <taxon>Lophotrochozoa</taxon>
        <taxon>Mollusca</taxon>
        <taxon>Bivalvia</taxon>
        <taxon>Autobranchia</taxon>
        <taxon>Pteriomorphia</taxon>
        <taxon>Mytilida</taxon>
        <taxon>Mytiloidea</taxon>
        <taxon>Mytilidae</taxon>
        <taxon>Mytilinae</taxon>
        <taxon>Mytilus</taxon>
    </lineage>
</organism>
<evidence type="ECO:0000313" key="2">
    <source>
        <dbReference type="Proteomes" id="UP000507470"/>
    </source>
</evidence>
<proteinExistence type="predicted"/>
<dbReference type="EMBL" id="CACVKT020006997">
    <property type="protein sequence ID" value="CAC5404634.1"/>
    <property type="molecule type" value="Genomic_DNA"/>
</dbReference>
<evidence type="ECO:0008006" key="3">
    <source>
        <dbReference type="Google" id="ProtNLM"/>
    </source>
</evidence>
<protein>
    <recommendedName>
        <fullName evidence="3">C-type lectin domain-containing protein</fullName>
    </recommendedName>
</protein>
<sequence>MFYRRGRTALDRSTNMDSTLGVGNTPVKKPSDEEITVDACANKCIDQKYFASNNKTCTCLKSNESLIETTFIRAEGCSEHNVLCHAFQSVLYETGLKMANKNISWYEAYQRCKEKDNNGSELGYPNNEMLLEEKLGSWFWVSLLRRPQLIWGKGKQYYWPKLIEHIQFQKRIQISYN</sequence>
<gene>
    <name evidence="1" type="ORF">MCOR_38396</name>
</gene>
<keyword evidence="2" id="KW-1185">Reference proteome</keyword>
<reference evidence="1 2" key="1">
    <citation type="submission" date="2020-06" db="EMBL/GenBank/DDBJ databases">
        <authorList>
            <person name="Li R."/>
            <person name="Bekaert M."/>
        </authorList>
    </citation>
    <scope>NUCLEOTIDE SEQUENCE [LARGE SCALE GENOMIC DNA]</scope>
    <source>
        <strain evidence="2">wild</strain>
    </source>
</reference>
<evidence type="ECO:0000313" key="1">
    <source>
        <dbReference type="EMBL" id="CAC5404634.1"/>
    </source>
</evidence>
<dbReference type="AlphaFoldDB" id="A0A6J8DC04"/>
<name>A0A6J8DC04_MYTCO</name>
<accession>A0A6J8DC04</accession>